<dbReference type="InterPro" id="IPR019752">
    <property type="entry name" value="Pyrv/ketoisovalerate_OxRed_cat"/>
</dbReference>
<comment type="caution">
    <text evidence="4">The sequence shown here is derived from an EMBL/GenBank/DDBJ whole genome shotgun (WGS) entry which is preliminary data.</text>
</comment>
<dbReference type="PANTHER" id="PTHR42730">
    <property type="entry name" value="2-OXOGLUTARATE SYNTHASE SUBUNIT KORC"/>
    <property type="match status" value="1"/>
</dbReference>
<keyword evidence="1" id="KW-0560">Oxidoreductase</keyword>
<dbReference type="PANTHER" id="PTHR42730:SF1">
    <property type="entry name" value="2-OXOGLUTARATE SYNTHASE SUBUNIT KORC"/>
    <property type="match status" value="1"/>
</dbReference>
<feature type="transmembrane region" description="Helical" evidence="2">
    <location>
        <begin position="6"/>
        <end position="27"/>
    </location>
</feature>
<feature type="domain" description="Pyruvate/ketoisovalerate oxidoreductase catalytic" evidence="3">
    <location>
        <begin position="11"/>
        <end position="175"/>
    </location>
</feature>
<dbReference type="GO" id="GO:0016903">
    <property type="term" value="F:oxidoreductase activity, acting on the aldehyde or oxo group of donors"/>
    <property type="evidence" value="ECO:0007669"/>
    <property type="project" value="InterPro"/>
</dbReference>
<evidence type="ECO:0000259" key="3">
    <source>
        <dbReference type="Pfam" id="PF01558"/>
    </source>
</evidence>
<evidence type="ECO:0000256" key="1">
    <source>
        <dbReference type="ARBA" id="ARBA00023002"/>
    </source>
</evidence>
<dbReference type="Proteomes" id="UP000265882">
    <property type="component" value="Unassembled WGS sequence"/>
</dbReference>
<organism evidence="4 5">
    <name type="scientific">Abyssobacteria bacterium (strain SURF_5)</name>
    <dbReference type="NCBI Taxonomy" id="2093360"/>
    <lineage>
        <taxon>Bacteria</taxon>
        <taxon>Pseudomonadati</taxon>
        <taxon>Candidatus Hydrogenedentota</taxon>
        <taxon>Candidatus Abyssobacteria</taxon>
    </lineage>
</organism>
<keyword evidence="2" id="KW-1133">Transmembrane helix</keyword>
<evidence type="ECO:0000313" key="5">
    <source>
        <dbReference type="Proteomes" id="UP000265882"/>
    </source>
</evidence>
<keyword evidence="2" id="KW-0812">Transmembrane</keyword>
<dbReference type="SUPFAM" id="SSF53323">
    <property type="entry name" value="Pyruvate-ferredoxin oxidoreductase, PFOR, domain III"/>
    <property type="match status" value="1"/>
</dbReference>
<sequence length="181" mass="19509">MYTDVIMAGFGGQGIMLIGDILAYAAMFEGKRVTYMPTYGVEMRGGTANCTIMVSDEEIGSPMTGHPHAVIVMNGPSLSKFQPRVRLGGFMLVNTSLVDAAQVNRTDIDVLLLPANQIAQEMGNDKIANMVALGGYVERTQVVSMESITKSLPKAIAERYHKTLPLNTKAIETGARLARKG</sequence>
<reference evidence="4 5" key="1">
    <citation type="journal article" date="2017" name="ISME J.">
        <title>Energy and carbon metabolisms in a deep terrestrial subsurface fluid microbial community.</title>
        <authorList>
            <person name="Momper L."/>
            <person name="Jungbluth S.P."/>
            <person name="Lee M.D."/>
            <person name="Amend J.P."/>
        </authorList>
    </citation>
    <scope>NUCLEOTIDE SEQUENCE [LARGE SCALE GENOMIC DNA]</scope>
    <source>
        <strain evidence="4">SURF_5</strain>
    </source>
</reference>
<keyword evidence="2" id="KW-0472">Membrane</keyword>
<dbReference type="EMBL" id="QZKU01000084">
    <property type="protein sequence ID" value="RJP19854.1"/>
    <property type="molecule type" value="Genomic_DNA"/>
</dbReference>
<gene>
    <name evidence="4" type="ORF">C4520_12260</name>
</gene>
<dbReference type="InterPro" id="IPR052554">
    <property type="entry name" value="2-oxoglutarate_synth_KorC"/>
</dbReference>
<proteinExistence type="predicted"/>
<protein>
    <submittedName>
        <fullName evidence="4">2-oxoacid:ferredoxin oxidoreductase subunit gamma</fullName>
    </submittedName>
</protein>
<dbReference type="InterPro" id="IPR002869">
    <property type="entry name" value="Pyrv_flavodox_OxRed_cen"/>
</dbReference>
<name>A0A3A4NVM7_ABYX5</name>
<dbReference type="Pfam" id="PF01558">
    <property type="entry name" value="POR"/>
    <property type="match status" value="1"/>
</dbReference>
<evidence type="ECO:0000313" key="4">
    <source>
        <dbReference type="EMBL" id="RJP19854.1"/>
    </source>
</evidence>
<accession>A0A3A4NVM7</accession>
<dbReference type="Gene3D" id="3.40.920.10">
    <property type="entry name" value="Pyruvate-ferredoxin oxidoreductase, PFOR, domain III"/>
    <property type="match status" value="1"/>
</dbReference>
<dbReference type="AlphaFoldDB" id="A0A3A4NVM7"/>
<evidence type="ECO:0000256" key="2">
    <source>
        <dbReference type="SAM" id="Phobius"/>
    </source>
</evidence>